<feature type="domain" description="DUF4179" evidence="2">
    <location>
        <begin position="36"/>
        <end position="130"/>
    </location>
</feature>
<evidence type="ECO:0008006" key="6">
    <source>
        <dbReference type="Google" id="ProtNLM"/>
    </source>
</evidence>
<sequence>MSNINFNKAKEQYNSIVMPEDLGTNLMIGMKSGIRKRKIRSKGPIYSITVMFIAFILCINTSVVFAQAVNNIPIIRDFADIVIINEGIKYALKEGYIQPINKSVDIDGIKVTITRVIGDSKQLIFGYTIEGNGINKEDYYGLKDWEIKDYKGNKFMEGILSYGYGDYKKDGLKPLKGEKYFSIESMNVKDIPRNLILTFNGVVNHSKYDGIIGSGERKIPIELNEKIVSVEPEIYSINKNVELGEQSLFIKEMRIYPMGTEIVVSNLVDKESKFGWLDNCYLEDEKGRTFTLSSGTSKGEGSEDYILTFNGGAYGRSKELTLYSKGIFYNPIKDRQLVVDVGNELLLQGGEFGLKLEHIKDYKEVKNPDEDNSYKVVYPDEENDEVSNEDIVYEAMEVKFTVLPPYDIENISISHPDATRSSSSQRSDGTGGEVSLYFDKYTLKAGKLFINIDSMYNNKMKTEEFSVRLK</sequence>
<proteinExistence type="predicted"/>
<comment type="caution">
    <text evidence="4">The sequence shown here is derived from an EMBL/GenBank/DDBJ whole genome shotgun (WGS) entry which is preliminary data.</text>
</comment>
<dbReference type="Gene3D" id="2.60.40.1630">
    <property type="entry name" value="bacillus anthracis domain"/>
    <property type="match status" value="1"/>
</dbReference>
<dbReference type="Pfam" id="PF13786">
    <property type="entry name" value="DUF4179"/>
    <property type="match status" value="1"/>
</dbReference>
<keyword evidence="1" id="KW-0812">Transmembrane</keyword>
<protein>
    <recommendedName>
        <fullName evidence="6">DUF4179 domain-containing protein</fullName>
    </recommendedName>
</protein>
<evidence type="ECO:0000313" key="4">
    <source>
        <dbReference type="EMBL" id="KEZ84799.1"/>
    </source>
</evidence>
<dbReference type="AlphaFoldDB" id="A0A084J765"/>
<dbReference type="InterPro" id="IPR025436">
    <property type="entry name" value="DUF4179"/>
</dbReference>
<dbReference type="InterPro" id="IPR040680">
    <property type="entry name" value="DUF5643"/>
</dbReference>
<evidence type="ECO:0000313" key="5">
    <source>
        <dbReference type="Proteomes" id="UP000028542"/>
    </source>
</evidence>
<feature type="domain" description="DUF5643" evidence="3">
    <location>
        <begin position="234"/>
        <end position="340"/>
    </location>
</feature>
<reference evidence="4 5" key="1">
    <citation type="submission" date="2014-07" db="EMBL/GenBank/DDBJ databases">
        <title>Draft genome of Clostridium sulfidigenes 113A isolated from sediments associated with methane hydrate from Krishna Godavari basin.</title>
        <authorList>
            <person name="Honkalas V.S."/>
            <person name="Dabir A.P."/>
            <person name="Arora P."/>
            <person name="Dhakephalkar P.K."/>
        </authorList>
    </citation>
    <scope>NUCLEOTIDE SEQUENCE [LARGE SCALE GENOMIC DNA]</scope>
    <source>
        <strain evidence="4 5">113A</strain>
    </source>
</reference>
<dbReference type="STRING" id="318464.IO99_18520"/>
<keyword evidence="1" id="KW-0472">Membrane</keyword>
<accession>A0A084J765</accession>
<gene>
    <name evidence="4" type="ORF">IO99_18520</name>
</gene>
<dbReference type="RefSeq" id="WP_035135831.1">
    <property type="nucleotide sequence ID" value="NZ_JPMD01000065.1"/>
</dbReference>
<evidence type="ECO:0000256" key="1">
    <source>
        <dbReference type="SAM" id="Phobius"/>
    </source>
</evidence>
<keyword evidence="5" id="KW-1185">Reference proteome</keyword>
<dbReference type="eggNOG" id="ENOG5030DX0">
    <property type="taxonomic scope" value="Bacteria"/>
</dbReference>
<evidence type="ECO:0000259" key="2">
    <source>
        <dbReference type="Pfam" id="PF13786"/>
    </source>
</evidence>
<dbReference type="Proteomes" id="UP000028542">
    <property type="component" value="Unassembled WGS sequence"/>
</dbReference>
<evidence type="ECO:0000259" key="3">
    <source>
        <dbReference type="Pfam" id="PF18705"/>
    </source>
</evidence>
<dbReference type="Pfam" id="PF18705">
    <property type="entry name" value="DUF5643"/>
    <property type="match status" value="1"/>
</dbReference>
<feature type="transmembrane region" description="Helical" evidence="1">
    <location>
        <begin position="45"/>
        <end position="66"/>
    </location>
</feature>
<organism evidence="4 5">
    <name type="scientific">Clostridium sulfidigenes</name>
    <dbReference type="NCBI Taxonomy" id="318464"/>
    <lineage>
        <taxon>Bacteria</taxon>
        <taxon>Bacillati</taxon>
        <taxon>Bacillota</taxon>
        <taxon>Clostridia</taxon>
        <taxon>Eubacteriales</taxon>
        <taxon>Clostridiaceae</taxon>
        <taxon>Clostridium</taxon>
    </lineage>
</organism>
<dbReference type="EMBL" id="JPMD01000065">
    <property type="protein sequence ID" value="KEZ84799.1"/>
    <property type="molecule type" value="Genomic_DNA"/>
</dbReference>
<name>A0A084J765_9CLOT</name>
<keyword evidence="1" id="KW-1133">Transmembrane helix</keyword>